<dbReference type="GO" id="GO:0000421">
    <property type="term" value="C:autophagosome membrane"/>
    <property type="evidence" value="ECO:0007669"/>
    <property type="project" value="UniProtKB-SubCell"/>
</dbReference>
<gene>
    <name evidence="18" type="ORF">ANANG_G00070730</name>
</gene>
<dbReference type="PANTHER" id="PTHR34339">
    <property type="entry name" value="STIMULATOR OF INTERFERON GENES PROTEIN"/>
    <property type="match status" value="1"/>
</dbReference>
<evidence type="ECO:0000256" key="13">
    <source>
        <dbReference type="ARBA" id="ARBA00024169"/>
    </source>
</evidence>
<evidence type="ECO:0000256" key="10">
    <source>
        <dbReference type="ARBA" id="ARBA00022824"/>
    </source>
</evidence>
<dbReference type="GO" id="GO:0045087">
    <property type="term" value="P:innate immune response"/>
    <property type="evidence" value="ECO:0007669"/>
    <property type="project" value="TreeGrafter"/>
</dbReference>
<organism evidence="18 19">
    <name type="scientific">Anguilla anguilla</name>
    <name type="common">European freshwater eel</name>
    <name type="synonym">Muraena anguilla</name>
    <dbReference type="NCBI Taxonomy" id="7936"/>
    <lineage>
        <taxon>Eukaryota</taxon>
        <taxon>Metazoa</taxon>
        <taxon>Chordata</taxon>
        <taxon>Craniata</taxon>
        <taxon>Vertebrata</taxon>
        <taxon>Euteleostomi</taxon>
        <taxon>Actinopterygii</taxon>
        <taxon>Neopterygii</taxon>
        <taxon>Teleostei</taxon>
        <taxon>Anguilliformes</taxon>
        <taxon>Anguillidae</taxon>
        <taxon>Anguilla</taxon>
    </lineage>
</organism>
<evidence type="ECO:0000256" key="12">
    <source>
        <dbReference type="ARBA" id="ARBA00023136"/>
    </source>
</evidence>
<dbReference type="CDD" id="cd22658">
    <property type="entry name" value="STING_C_metazoan-like"/>
    <property type="match status" value="1"/>
</dbReference>
<accession>A0A9D3S3A7</accession>
<evidence type="ECO:0000313" key="19">
    <source>
        <dbReference type="Proteomes" id="UP001044222"/>
    </source>
</evidence>
<dbReference type="GO" id="GO:0061709">
    <property type="term" value="P:reticulophagy"/>
    <property type="evidence" value="ECO:0007669"/>
    <property type="project" value="TreeGrafter"/>
</dbReference>
<evidence type="ECO:0000256" key="4">
    <source>
        <dbReference type="ARBA" id="ARBA00004556"/>
    </source>
</evidence>
<feature type="domain" description="STING ligand-binding" evidence="16">
    <location>
        <begin position="153"/>
        <end position="342"/>
    </location>
</feature>
<comment type="similarity">
    <text evidence="6">Belongs to the STING family.</text>
</comment>
<feature type="region of interest" description="Disordered" evidence="14">
    <location>
        <begin position="372"/>
        <end position="392"/>
    </location>
</feature>
<dbReference type="InterPro" id="IPR029158">
    <property type="entry name" value="STING"/>
</dbReference>
<dbReference type="FunFam" id="1.20.5.5200:FF:000001">
    <property type="entry name" value="Stimulator of interferon genes protein"/>
    <property type="match status" value="1"/>
</dbReference>
<dbReference type="GO" id="GO:0033116">
    <property type="term" value="C:endoplasmic reticulum-Golgi intermediate compartment membrane"/>
    <property type="evidence" value="ECO:0007669"/>
    <property type="project" value="UniProtKB-SubCell"/>
</dbReference>
<dbReference type="Proteomes" id="UP001044222">
    <property type="component" value="Unassembled WGS sequence"/>
</dbReference>
<name>A0A9D3S3A7_ANGAN</name>
<reference evidence="18" key="1">
    <citation type="submission" date="2021-01" db="EMBL/GenBank/DDBJ databases">
        <title>A chromosome-scale assembly of European eel, Anguilla anguilla.</title>
        <authorList>
            <person name="Henkel C."/>
            <person name="Jong-Raadsen S.A."/>
            <person name="Dufour S."/>
            <person name="Weltzien F.-A."/>
            <person name="Palstra A.P."/>
            <person name="Pelster B."/>
            <person name="Spaink H.P."/>
            <person name="Van Den Thillart G.E."/>
            <person name="Jansen H."/>
            <person name="Zahm M."/>
            <person name="Klopp C."/>
            <person name="Cedric C."/>
            <person name="Louis A."/>
            <person name="Berthelot C."/>
            <person name="Parey E."/>
            <person name="Roest Crollius H."/>
            <person name="Montfort J."/>
            <person name="Robinson-Rechavi M."/>
            <person name="Bucao C."/>
            <person name="Bouchez O."/>
            <person name="Gislard M."/>
            <person name="Lluch J."/>
            <person name="Milhes M."/>
            <person name="Lampietro C."/>
            <person name="Lopez Roques C."/>
            <person name="Donnadieu C."/>
            <person name="Braasch I."/>
            <person name="Desvignes T."/>
            <person name="Postlethwait J."/>
            <person name="Bobe J."/>
            <person name="Guiguen Y."/>
            <person name="Dirks R."/>
        </authorList>
    </citation>
    <scope>NUCLEOTIDE SEQUENCE</scope>
    <source>
        <strain evidence="18">Tag_6206</strain>
        <tissue evidence="18">Liver</tissue>
    </source>
</reference>
<dbReference type="Gene3D" id="3.40.50.12100">
    <property type="entry name" value="Stimulator of interferon genes protein"/>
    <property type="match status" value="1"/>
</dbReference>
<sequence>MLRLEGAGRLIPRPRGRLPAYCAAATGVAIVLLVYLALGHVPFCRQAVTAALGVTLGAVLRGLCLLAEESLHHLGTRYRGSLSRMLRACFSGGPRLLGVVVVLVLWAQSLQLELAEWYSVAIASGFSLLLQAFGILSPSPVETSEICEERKMNVAHGLAWSFYTGYLKLVLPKLENSIEQYRQRQGNREILRHRHSWRLHILIPLSAFIPDKLEEADQCVRFHDNLPEIAIDRAGVRKRIYKNSVYRVLDQQGQAHHCVAEYATPLQTLYTMSQESSAGLSSEERRQQVLLFIRSLEAVLEESVECRNRYRLIILDDEHEQEAEPDPHFLSKKILQQLQQQEREEYGVAAPREEPPREDFLSRVPTLMISDDLPSPLRLPVENDWNPTGQCK</sequence>
<evidence type="ECO:0000256" key="9">
    <source>
        <dbReference type="ARBA" id="ARBA00022741"/>
    </source>
</evidence>
<dbReference type="GO" id="GO:0005789">
    <property type="term" value="C:endoplasmic reticulum membrane"/>
    <property type="evidence" value="ECO:0007669"/>
    <property type="project" value="UniProtKB-SubCell"/>
</dbReference>
<evidence type="ECO:0000256" key="6">
    <source>
        <dbReference type="ARBA" id="ARBA00009027"/>
    </source>
</evidence>
<evidence type="ECO:0000256" key="3">
    <source>
        <dbReference type="ARBA" id="ARBA00004542"/>
    </source>
</evidence>
<evidence type="ECO:0000313" key="18">
    <source>
        <dbReference type="EMBL" id="KAG5853215.1"/>
    </source>
</evidence>
<evidence type="ECO:0000256" key="15">
    <source>
        <dbReference type="SAM" id="Phobius"/>
    </source>
</evidence>
<dbReference type="InterPro" id="IPR047191">
    <property type="entry name" value="STING_C_chordates"/>
</dbReference>
<keyword evidence="10" id="KW-0256">Endoplasmic reticulum</keyword>
<dbReference type="GO" id="GO:0000139">
    <property type="term" value="C:Golgi membrane"/>
    <property type="evidence" value="ECO:0007669"/>
    <property type="project" value="UniProtKB-SubCell"/>
</dbReference>
<dbReference type="GO" id="GO:0061507">
    <property type="term" value="F:2',3'-cyclic GMP-AMP binding"/>
    <property type="evidence" value="ECO:0007669"/>
    <property type="project" value="TreeGrafter"/>
</dbReference>
<dbReference type="EMBL" id="JAFIRN010000003">
    <property type="protein sequence ID" value="KAG5853215.1"/>
    <property type="molecule type" value="Genomic_DNA"/>
</dbReference>
<dbReference type="InterPro" id="IPR038623">
    <property type="entry name" value="STING_C_sf"/>
</dbReference>
<dbReference type="GO" id="GO:0048471">
    <property type="term" value="C:perinuclear region of cytoplasm"/>
    <property type="evidence" value="ECO:0007669"/>
    <property type="project" value="UniProtKB-SubCell"/>
</dbReference>
<keyword evidence="11 15" id="KW-1133">Transmembrane helix</keyword>
<evidence type="ECO:0000256" key="11">
    <source>
        <dbReference type="ARBA" id="ARBA00022989"/>
    </source>
</evidence>
<dbReference type="Pfam" id="PF15009">
    <property type="entry name" value="STING_LBD"/>
    <property type="match status" value="1"/>
</dbReference>
<keyword evidence="9" id="KW-0547">Nucleotide-binding</keyword>
<dbReference type="InterPro" id="IPR055434">
    <property type="entry name" value="STING_TM"/>
</dbReference>
<protein>
    <recommendedName>
        <fullName evidence="7">Stimulator of interferon genes protein</fullName>
    </recommendedName>
</protein>
<evidence type="ECO:0000256" key="14">
    <source>
        <dbReference type="SAM" id="MobiDB-lite"/>
    </source>
</evidence>
<dbReference type="GO" id="GO:0016239">
    <property type="term" value="P:positive regulation of macroautophagy"/>
    <property type="evidence" value="ECO:0007669"/>
    <property type="project" value="TreeGrafter"/>
</dbReference>
<dbReference type="PANTHER" id="PTHR34339:SF1">
    <property type="entry name" value="STIMULATOR OF INTERFERON GENES PROTEIN"/>
    <property type="match status" value="1"/>
</dbReference>
<dbReference type="InterPro" id="IPR055432">
    <property type="entry name" value="STING_LBD"/>
</dbReference>
<feature type="transmembrane region" description="Helical" evidence="15">
    <location>
        <begin position="88"/>
        <end position="106"/>
    </location>
</feature>
<feature type="transmembrane region" description="Helical" evidence="15">
    <location>
        <begin position="47"/>
        <end position="67"/>
    </location>
</feature>
<dbReference type="GO" id="GO:0051607">
    <property type="term" value="P:defense response to virus"/>
    <property type="evidence" value="ECO:0007669"/>
    <property type="project" value="TreeGrafter"/>
</dbReference>
<evidence type="ECO:0000256" key="8">
    <source>
        <dbReference type="ARBA" id="ARBA00022692"/>
    </source>
</evidence>
<dbReference type="AlphaFoldDB" id="A0A9D3S3A7"/>
<dbReference type="GO" id="GO:0002218">
    <property type="term" value="P:activation of innate immune response"/>
    <property type="evidence" value="ECO:0007669"/>
    <property type="project" value="InterPro"/>
</dbReference>
<evidence type="ECO:0000256" key="1">
    <source>
        <dbReference type="ARBA" id="ARBA00004457"/>
    </source>
</evidence>
<evidence type="ECO:0000256" key="5">
    <source>
        <dbReference type="ARBA" id="ARBA00004653"/>
    </source>
</evidence>
<dbReference type="Pfam" id="PF23417">
    <property type="entry name" value="STING_TM"/>
    <property type="match status" value="1"/>
</dbReference>
<evidence type="ECO:0000256" key="2">
    <source>
        <dbReference type="ARBA" id="ARBA00004477"/>
    </source>
</evidence>
<dbReference type="GO" id="GO:0035438">
    <property type="term" value="F:cyclic-di-GMP binding"/>
    <property type="evidence" value="ECO:0007669"/>
    <property type="project" value="TreeGrafter"/>
</dbReference>
<comment type="caution">
    <text evidence="18">The sequence shown here is derived from an EMBL/GenBank/DDBJ whole genome shotgun (WGS) entry which is preliminary data.</text>
</comment>
<dbReference type="FunFam" id="3.40.50.12100:FF:000001">
    <property type="entry name" value="Stimulator of interferon genes protein"/>
    <property type="match status" value="1"/>
</dbReference>
<dbReference type="GO" id="GO:0032481">
    <property type="term" value="P:positive regulation of type I interferon production"/>
    <property type="evidence" value="ECO:0007669"/>
    <property type="project" value="InterPro"/>
</dbReference>
<comment type="subcellular location">
    <subcellularLocation>
        <location evidence="4">Cytoplasm</location>
        <location evidence="4">Perinuclear region</location>
    </subcellularLocation>
    <subcellularLocation>
        <location evidence="3">Cytoplasmic vesicle</location>
        <location evidence="3">Autophagosome membrane</location>
        <topology evidence="3">Multi-pass membrane protein</topology>
    </subcellularLocation>
    <subcellularLocation>
        <location evidence="2">Endoplasmic reticulum membrane</location>
        <topology evidence="2">Multi-pass membrane protein</topology>
    </subcellularLocation>
    <subcellularLocation>
        <location evidence="1">Endoplasmic reticulum-Golgi intermediate compartment membrane</location>
        <topology evidence="1">Multi-pass membrane protein</topology>
    </subcellularLocation>
    <subcellularLocation>
        <location evidence="5">Golgi apparatus membrane</location>
        <topology evidence="5">Multi-pass membrane protein</topology>
    </subcellularLocation>
</comment>
<keyword evidence="19" id="KW-1185">Reference proteome</keyword>
<keyword evidence="12 15" id="KW-0472">Membrane</keyword>
<evidence type="ECO:0000259" key="17">
    <source>
        <dbReference type="Pfam" id="PF23417"/>
    </source>
</evidence>
<evidence type="ECO:0000256" key="7">
    <source>
        <dbReference type="ARBA" id="ARBA00018708"/>
    </source>
</evidence>
<dbReference type="GO" id="GO:0000045">
    <property type="term" value="P:autophagosome assembly"/>
    <property type="evidence" value="ECO:0007669"/>
    <property type="project" value="TreeGrafter"/>
</dbReference>
<dbReference type="Gene3D" id="1.20.5.5200">
    <property type="match status" value="1"/>
</dbReference>
<feature type="domain" description="STING transmembrane" evidence="17">
    <location>
        <begin position="47"/>
        <end position="151"/>
    </location>
</feature>
<evidence type="ECO:0000259" key="16">
    <source>
        <dbReference type="Pfam" id="PF15009"/>
    </source>
</evidence>
<comment type="catalytic activity">
    <reaction evidence="13">
        <text>H(+)(in) = H(+)(out)</text>
        <dbReference type="Rhea" id="RHEA:34979"/>
        <dbReference type="ChEBI" id="CHEBI:15378"/>
    </reaction>
</comment>
<feature type="transmembrane region" description="Helical" evidence="15">
    <location>
        <begin position="20"/>
        <end position="41"/>
    </location>
</feature>
<keyword evidence="8 15" id="KW-0812">Transmembrane</keyword>
<proteinExistence type="inferred from homology"/>